<dbReference type="InterPro" id="IPR046938">
    <property type="entry name" value="DNA_clamp_sf"/>
</dbReference>
<dbReference type="Proteomes" id="UP000287830">
    <property type="component" value="Unassembled WGS sequence"/>
</dbReference>
<name>A0A7U9L065_9ACTN</name>
<dbReference type="GeneID" id="95624587"/>
<organism evidence="1 2">
    <name type="scientific">Streptomyces chrestomyceticus JCM 4735</name>
    <dbReference type="NCBI Taxonomy" id="1306181"/>
    <lineage>
        <taxon>Bacteria</taxon>
        <taxon>Bacillati</taxon>
        <taxon>Actinomycetota</taxon>
        <taxon>Actinomycetes</taxon>
        <taxon>Kitasatosporales</taxon>
        <taxon>Streptomycetaceae</taxon>
        <taxon>Streptomyces</taxon>
    </lineage>
</organism>
<sequence length="324" mass="35368">MTSLNAHRLLRLIEVTTPHVGSEYHSIIHGIRLDWDGTMLHAVATDRFTLAVARTRLDAAAAPWALTIPQPDIEWLTSWLQSLPGDRAVTLTPTADTLTLTTDTAKVTTARSDEFIAWRDIVRTALANPLTEAARTSLSPRLLTRWELLGYGARFWQPAAEQPVVIVAEDVLGLQMPMRFTGEPTREDDIAAWAASLGDGPHAELTSPQPAPGAVAEFQTTALRATLRATSDIYSAPHTSPLFSASVTAGCYAWAAHRFLVSLRTADPGLAERITREVNAEMESGEIGEFAYDAAQDAGHDPEQWRAEFEQHKAKQAAKQPTSA</sequence>
<evidence type="ECO:0000313" key="2">
    <source>
        <dbReference type="Proteomes" id="UP000287830"/>
    </source>
</evidence>
<proteinExistence type="predicted"/>
<gene>
    <name evidence="1" type="ORF">OEIGOIKO_05822</name>
</gene>
<dbReference type="EMBL" id="BHZC01000001">
    <property type="protein sequence ID" value="GCD38012.1"/>
    <property type="molecule type" value="Genomic_DNA"/>
</dbReference>
<dbReference type="RefSeq" id="WP_167515182.1">
    <property type="nucleotide sequence ID" value="NZ_BHZC01000001.1"/>
</dbReference>
<protein>
    <recommendedName>
        <fullName evidence="3">DNA polymerase III beta sliding clamp central domain-containing protein</fullName>
    </recommendedName>
</protein>
<comment type="caution">
    <text evidence="1">The sequence shown here is derived from an EMBL/GenBank/DDBJ whole genome shotgun (WGS) entry which is preliminary data.</text>
</comment>
<dbReference type="SUPFAM" id="SSF55979">
    <property type="entry name" value="DNA clamp"/>
    <property type="match status" value="1"/>
</dbReference>
<dbReference type="AlphaFoldDB" id="A0A7U9L065"/>
<accession>A0A7U9L065</accession>
<dbReference type="Gene3D" id="3.10.150.10">
    <property type="entry name" value="DNA Polymerase III, subunit A, domain 2"/>
    <property type="match status" value="1"/>
</dbReference>
<evidence type="ECO:0008006" key="3">
    <source>
        <dbReference type="Google" id="ProtNLM"/>
    </source>
</evidence>
<evidence type="ECO:0000313" key="1">
    <source>
        <dbReference type="EMBL" id="GCD38012.1"/>
    </source>
</evidence>
<reference evidence="1 2" key="1">
    <citation type="submission" date="2018-11" db="EMBL/GenBank/DDBJ databases">
        <title>Whole genome sequence of Streptomyces chrestomyceticus NBRC 13444(T).</title>
        <authorList>
            <person name="Komaki H."/>
            <person name="Tamura T."/>
        </authorList>
    </citation>
    <scope>NUCLEOTIDE SEQUENCE [LARGE SCALE GENOMIC DNA]</scope>
    <source>
        <strain evidence="1 2">NBRC 13444</strain>
    </source>
</reference>